<dbReference type="InterPro" id="IPR036236">
    <property type="entry name" value="Znf_C2H2_sf"/>
</dbReference>
<dbReference type="InterPro" id="IPR013087">
    <property type="entry name" value="Znf_C2H2_type"/>
</dbReference>
<dbReference type="Proteomes" id="UP000694865">
    <property type="component" value="Unplaced"/>
</dbReference>
<evidence type="ECO:0000256" key="1">
    <source>
        <dbReference type="ARBA" id="ARBA00004496"/>
    </source>
</evidence>
<dbReference type="InterPro" id="IPR040025">
    <property type="entry name" value="Znf622/Rei1/Reh1"/>
</dbReference>
<feature type="compositionally biased region" description="Acidic residues" evidence="10">
    <location>
        <begin position="331"/>
        <end position="345"/>
    </location>
</feature>
<feature type="domain" description="C2H2-type" evidence="11">
    <location>
        <begin position="68"/>
        <end position="97"/>
    </location>
</feature>
<keyword evidence="3" id="KW-0690">Ribosome biogenesis</keyword>
<proteinExistence type="inferred from homology"/>
<evidence type="ECO:0000313" key="13">
    <source>
        <dbReference type="RefSeq" id="XP_006814072.1"/>
    </source>
</evidence>
<evidence type="ECO:0000256" key="5">
    <source>
        <dbReference type="ARBA" id="ARBA00022737"/>
    </source>
</evidence>
<protein>
    <submittedName>
        <fullName evidence="13">Zinc finger protein 622-like</fullName>
    </submittedName>
</protein>
<dbReference type="InterPro" id="IPR022755">
    <property type="entry name" value="Znf_C2H2_jaz"/>
</dbReference>
<gene>
    <name evidence="13" type="primary">LOC100369955</name>
</gene>
<feature type="region of interest" description="Disordered" evidence="10">
    <location>
        <begin position="147"/>
        <end position="176"/>
    </location>
</feature>
<evidence type="ECO:0000313" key="12">
    <source>
        <dbReference type="Proteomes" id="UP000694865"/>
    </source>
</evidence>
<dbReference type="InterPro" id="IPR041661">
    <property type="entry name" value="ZN622/Rei1/Reh1_Znf-C2H2"/>
</dbReference>
<dbReference type="GeneID" id="100369955"/>
<keyword evidence="12" id="KW-1185">Reference proteome</keyword>
<evidence type="ECO:0000256" key="4">
    <source>
        <dbReference type="ARBA" id="ARBA00022723"/>
    </source>
</evidence>
<evidence type="ECO:0000256" key="6">
    <source>
        <dbReference type="ARBA" id="ARBA00022771"/>
    </source>
</evidence>
<feature type="compositionally biased region" description="Low complexity" evidence="10">
    <location>
        <begin position="156"/>
        <end position="169"/>
    </location>
</feature>
<name>A0ABM0M231_SACKO</name>
<comment type="subcellular location">
    <subcellularLocation>
        <location evidence="1">Cytoplasm</location>
    </subcellularLocation>
</comment>
<evidence type="ECO:0000256" key="3">
    <source>
        <dbReference type="ARBA" id="ARBA00022517"/>
    </source>
</evidence>
<organism evidence="12 13">
    <name type="scientific">Saccoglossus kowalevskii</name>
    <name type="common">Acorn worm</name>
    <dbReference type="NCBI Taxonomy" id="10224"/>
    <lineage>
        <taxon>Eukaryota</taxon>
        <taxon>Metazoa</taxon>
        <taxon>Hemichordata</taxon>
        <taxon>Enteropneusta</taxon>
        <taxon>Harrimaniidae</taxon>
        <taxon>Saccoglossus</taxon>
    </lineage>
</organism>
<dbReference type="PANTHER" id="PTHR13182:SF8">
    <property type="entry name" value="CYTOPLASMIC 60S SUBUNIT BIOGENESIS FACTOR ZNF622"/>
    <property type="match status" value="1"/>
</dbReference>
<dbReference type="PROSITE" id="PS00028">
    <property type="entry name" value="ZINC_FINGER_C2H2_1"/>
    <property type="match status" value="2"/>
</dbReference>
<comment type="similarity">
    <text evidence="8">Belongs to the REI1 family.</text>
</comment>
<keyword evidence="7" id="KW-0862">Zinc</keyword>
<accession>A0ABM0M231</accession>
<evidence type="ECO:0000256" key="7">
    <source>
        <dbReference type="ARBA" id="ARBA00022833"/>
    </source>
</evidence>
<keyword evidence="4" id="KW-0479">Metal-binding</keyword>
<dbReference type="SUPFAM" id="SSF57667">
    <property type="entry name" value="beta-beta-alpha zinc fingers"/>
    <property type="match status" value="3"/>
</dbReference>
<evidence type="ECO:0000256" key="2">
    <source>
        <dbReference type="ARBA" id="ARBA00022490"/>
    </source>
</evidence>
<dbReference type="PANTHER" id="PTHR13182">
    <property type="entry name" value="ZINC FINGER PROTEIN 622"/>
    <property type="match status" value="1"/>
</dbReference>
<dbReference type="Pfam" id="PF12171">
    <property type="entry name" value="zf-C2H2_jaz"/>
    <property type="match status" value="1"/>
</dbReference>
<keyword evidence="2" id="KW-0963">Cytoplasm</keyword>
<evidence type="ECO:0000256" key="8">
    <source>
        <dbReference type="ARBA" id="ARBA00034126"/>
    </source>
</evidence>
<dbReference type="Gene3D" id="3.30.160.60">
    <property type="entry name" value="Classic Zinc Finger"/>
    <property type="match status" value="1"/>
</dbReference>
<dbReference type="Pfam" id="PF12756">
    <property type="entry name" value="zf-C2H2_2"/>
    <property type="match status" value="1"/>
</dbReference>
<dbReference type="InterPro" id="IPR003604">
    <property type="entry name" value="Matrin/U1-like-C_Znf_C2H2"/>
</dbReference>
<dbReference type="RefSeq" id="XP_006814072.1">
    <property type="nucleotide sequence ID" value="XM_006814009.1"/>
</dbReference>
<keyword evidence="6 9" id="KW-0863">Zinc-finger</keyword>
<dbReference type="SMART" id="SM00355">
    <property type="entry name" value="ZnF_C2H2"/>
    <property type="match status" value="4"/>
</dbReference>
<evidence type="ECO:0000259" key="11">
    <source>
        <dbReference type="PROSITE" id="PS50157"/>
    </source>
</evidence>
<evidence type="ECO:0000256" key="10">
    <source>
        <dbReference type="SAM" id="MobiDB-lite"/>
    </source>
</evidence>
<evidence type="ECO:0000256" key="9">
    <source>
        <dbReference type="PROSITE-ProRule" id="PRU00042"/>
    </source>
</evidence>
<reference evidence="13" key="1">
    <citation type="submission" date="2025-08" db="UniProtKB">
        <authorList>
            <consortium name="RefSeq"/>
        </authorList>
    </citation>
    <scope>IDENTIFICATION</scope>
    <source>
        <tissue evidence="13">Testes</tissue>
    </source>
</reference>
<dbReference type="SMART" id="SM00451">
    <property type="entry name" value="ZnF_U1"/>
    <property type="match status" value="2"/>
</dbReference>
<keyword evidence="5" id="KW-0677">Repeat</keyword>
<dbReference type="PROSITE" id="PS50157">
    <property type="entry name" value="ZINC_FINGER_C2H2_2"/>
    <property type="match status" value="1"/>
</dbReference>
<feature type="region of interest" description="Disordered" evidence="10">
    <location>
        <begin position="318"/>
        <end position="354"/>
    </location>
</feature>
<sequence length="453" mass="51463">MSSPFTCITCRVAFISAEIQRAHYKSDWHRYNLKRKVAEMPPVTADNFQQRVLAQRAESEEVDKNTTSQCKICNKHFNSQNAYDNHMKSKKHKETEAKITKKIHDEMVKKRQKNAEKGIENNDEDDDVALKNAVNLAIAGYRASDVKRNDDENLPKGVSGSSSGEASGAARKKAKVHLHPAKIETDEDMDYDSDESWEEVEGDAIAVTDCLFCSQPNNTIEENVQHMTKVHSFFIPSIDYVSDLEGLIGYLGEKIGEGFVCLWCNERGKAFYSAQAVQNHMKDRGHCKMLYEGAAIYEYADFYDYRISYPDYEEHKSKKLRRSDEAGASGGDEEMDTDDDDDLDDNALQVSDDGGELILPSGSRVGHRDLMRYYKQKFPATRKVAVTGTRNRDMVGRVITQYKALGWTGATGEAAQRKIKDLKVIQKWKAKQDINLRMKANKFQPHLRPQVVF</sequence>